<keyword evidence="1" id="KW-1133">Transmembrane helix</keyword>
<keyword evidence="3" id="KW-1185">Reference proteome</keyword>
<protein>
    <submittedName>
        <fullName evidence="2">Uncharacterized protein</fullName>
    </submittedName>
</protein>
<reference evidence="2 3" key="1">
    <citation type="submission" date="2023-10" db="EMBL/GenBank/DDBJ databases">
        <title>Sphingomonas sp. HF-S4 16S ribosomal RNA gene Genome sequencing and assembly.</title>
        <authorList>
            <person name="Lee H."/>
        </authorList>
    </citation>
    <scope>NUCLEOTIDE SEQUENCE [LARGE SCALE GENOMIC DNA]</scope>
    <source>
        <strain evidence="2 3">HF-S4</strain>
    </source>
</reference>
<dbReference type="EMBL" id="JAWJEJ010000001">
    <property type="protein sequence ID" value="MDV3458436.1"/>
    <property type="molecule type" value="Genomic_DNA"/>
</dbReference>
<evidence type="ECO:0000313" key="3">
    <source>
        <dbReference type="Proteomes" id="UP001273531"/>
    </source>
</evidence>
<sequence length="412" mass="44939">MRRRTAARNKQSRSNRSWVLRGGIAAIAIALGYLSITQSLGYAMAKGSPEKAYAIAPSDGRIGALLAYRLWAADGGPAQRDKAARIAWDSLVDEPLAVPAVATLAFDAELRGRSAEAKKLFVHSDALSRRELLTQLWLIEDAVRHDDVPLAIRHYDIALRTSPPAFDLLFPVLAGAVSDPAIFKVLVPTLARRPLWGEAFIRYLSTSGPDPRRTAHFFRLLVANRITVPEVDRAGVVNALVAANAFNDAWAYYQTLRSSADRRQSRDAEFEQQLDAPTAFDWTPRMSDFGLTATIQRTDKSGVFDFSAPSTVGGIVLEQLQLLPPGRYQLAGRSTVIGQTPQSAPYWVLICTDGRELGRVAVPNASQDNGRFAGAFTVDKSCPAQVLRLIVRPSSAVSGVSGQIEHVLLRPL</sequence>
<organism evidence="2 3">
    <name type="scientific">Sphingomonas agrestis</name>
    <dbReference type="NCBI Taxonomy" id="3080540"/>
    <lineage>
        <taxon>Bacteria</taxon>
        <taxon>Pseudomonadati</taxon>
        <taxon>Pseudomonadota</taxon>
        <taxon>Alphaproteobacteria</taxon>
        <taxon>Sphingomonadales</taxon>
        <taxon>Sphingomonadaceae</taxon>
        <taxon>Sphingomonas</taxon>
    </lineage>
</organism>
<dbReference type="Proteomes" id="UP001273531">
    <property type="component" value="Unassembled WGS sequence"/>
</dbReference>
<gene>
    <name evidence="2" type="ORF">RZN05_15670</name>
</gene>
<name>A0ABU3YAK6_9SPHN</name>
<comment type="caution">
    <text evidence="2">The sequence shown here is derived from an EMBL/GenBank/DDBJ whole genome shotgun (WGS) entry which is preliminary data.</text>
</comment>
<evidence type="ECO:0000313" key="2">
    <source>
        <dbReference type="EMBL" id="MDV3458436.1"/>
    </source>
</evidence>
<dbReference type="RefSeq" id="WP_317227502.1">
    <property type="nucleotide sequence ID" value="NZ_JAWJEJ010000001.1"/>
</dbReference>
<accession>A0ABU3YAK6</accession>
<proteinExistence type="predicted"/>
<feature type="transmembrane region" description="Helical" evidence="1">
    <location>
        <begin position="18"/>
        <end position="36"/>
    </location>
</feature>
<evidence type="ECO:0000256" key="1">
    <source>
        <dbReference type="SAM" id="Phobius"/>
    </source>
</evidence>
<keyword evidence="1" id="KW-0472">Membrane</keyword>
<keyword evidence="1" id="KW-0812">Transmembrane</keyword>